<name>A0ABR2AQD8_9ROSI</name>
<organism evidence="1 2">
    <name type="scientific">Hibiscus sabdariffa</name>
    <name type="common">roselle</name>
    <dbReference type="NCBI Taxonomy" id="183260"/>
    <lineage>
        <taxon>Eukaryota</taxon>
        <taxon>Viridiplantae</taxon>
        <taxon>Streptophyta</taxon>
        <taxon>Embryophyta</taxon>
        <taxon>Tracheophyta</taxon>
        <taxon>Spermatophyta</taxon>
        <taxon>Magnoliopsida</taxon>
        <taxon>eudicotyledons</taxon>
        <taxon>Gunneridae</taxon>
        <taxon>Pentapetalae</taxon>
        <taxon>rosids</taxon>
        <taxon>malvids</taxon>
        <taxon>Malvales</taxon>
        <taxon>Malvaceae</taxon>
        <taxon>Malvoideae</taxon>
        <taxon>Hibiscus</taxon>
    </lineage>
</organism>
<protein>
    <submittedName>
        <fullName evidence="1">Uncharacterized protein</fullName>
    </submittedName>
</protein>
<keyword evidence="2" id="KW-1185">Reference proteome</keyword>
<evidence type="ECO:0000313" key="2">
    <source>
        <dbReference type="Proteomes" id="UP001472677"/>
    </source>
</evidence>
<sequence>MLDRGVIFYSSVRSCKSPELRSVLAVLLGFRGVSDMRVWSCWNRYYASTVDVYVVCQLLNQTFVVSSYLKSNYEHELVEIQEFCLLLPVGTVIRLLTKQGMVGCLGNLYQSVENLGDAYILPTTSRDTLLKPTYSSSLATNVPLLLPHIQSSKPQGLYRCSYRHNTACRSYYTDDPTASCPSCGNVMNSTVTHVNPPNKVSTASSAANEMRVDT</sequence>
<dbReference type="InterPro" id="IPR007750">
    <property type="entry name" value="DUF674"/>
</dbReference>
<evidence type="ECO:0000313" key="1">
    <source>
        <dbReference type="EMBL" id="KAK8495593.1"/>
    </source>
</evidence>
<dbReference type="PANTHER" id="PTHR33103">
    <property type="entry name" value="OS01G0153900 PROTEIN"/>
    <property type="match status" value="1"/>
</dbReference>
<gene>
    <name evidence="1" type="ORF">V6N12_002096</name>
</gene>
<dbReference type="PANTHER" id="PTHR33103:SF110">
    <property type="entry name" value="DUF674 FAMILY PROTEIN"/>
    <property type="match status" value="1"/>
</dbReference>
<accession>A0ABR2AQD8</accession>
<dbReference type="Pfam" id="PF05056">
    <property type="entry name" value="DUF674"/>
    <property type="match status" value="1"/>
</dbReference>
<proteinExistence type="predicted"/>
<dbReference type="EMBL" id="JBBPBM010000423">
    <property type="protein sequence ID" value="KAK8495593.1"/>
    <property type="molecule type" value="Genomic_DNA"/>
</dbReference>
<comment type="caution">
    <text evidence="1">The sequence shown here is derived from an EMBL/GenBank/DDBJ whole genome shotgun (WGS) entry which is preliminary data.</text>
</comment>
<dbReference type="Proteomes" id="UP001472677">
    <property type="component" value="Unassembled WGS sequence"/>
</dbReference>
<reference evidence="1 2" key="1">
    <citation type="journal article" date="2024" name="G3 (Bethesda)">
        <title>Genome assembly of Hibiscus sabdariffa L. provides insights into metabolisms of medicinal natural products.</title>
        <authorList>
            <person name="Kim T."/>
        </authorList>
    </citation>
    <scope>NUCLEOTIDE SEQUENCE [LARGE SCALE GENOMIC DNA]</scope>
    <source>
        <strain evidence="1">TK-2024</strain>
        <tissue evidence="1">Old leaves</tissue>
    </source>
</reference>